<organism evidence="1 2">
    <name type="scientific">Zonotrichia albicollis</name>
    <name type="common">White-throated sparrow</name>
    <name type="synonym">Fringilla albicollis</name>
    <dbReference type="NCBI Taxonomy" id="44394"/>
    <lineage>
        <taxon>Eukaryota</taxon>
        <taxon>Metazoa</taxon>
        <taxon>Chordata</taxon>
        <taxon>Craniata</taxon>
        <taxon>Vertebrata</taxon>
        <taxon>Euteleostomi</taxon>
        <taxon>Archelosauria</taxon>
        <taxon>Archosauria</taxon>
        <taxon>Dinosauria</taxon>
        <taxon>Saurischia</taxon>
        <taxon>Theropoda</taxon>
        <taxon>Coelurosauria</taxon>
        <taxon>Aves</taxon>
        <taxon>Neognathae</taxon>
        <taxon>Neoaves</taxon>
        <taxon>Telluraves</taxon>
        <taxon>Australaves</taxon>
        <taxon>Passeriformes</taxon>
        <taxon>Passerellidae</taxon>
        <taxon>Zonotrichia</taxon>
    </lineage>
</organism>
<dbReference type="AlphaFoldDB" id="A0A8D2MQ25"/>
<gene>
    <name evidence="1" type="primary">CIMIP1</name>
</gene>
<dbReference type="PANTHER" id="PTHR31909:SF3">
    <property type="entry name" value="SIMILAR TO PROTEIN C20ORF85 HOMOLOG"/>
    <property type="match status" value="1"/>
</dbReference>
<dbReference type="PANTHER" id="PTHR31909">
    <property type="entry name" value="CHROMOSOME 20 ORF85 FAMILY MEMBER"/>
    <property type="match status" value="1"/>
</dbReference>
<evidence type="ECO:0000313" key="1">
    <source>
        <dbReference type="Ensembl" id="ENSZALP00000010512.1"/>
    </source>
</evidence>
<keyword evidence="2" id="KW-1185">Reference proteome</keyword>
<sequence length="258" mass="28572">MTIYALPTLISHYGTPPHYLVPAPPPSCTAHTSPRPFRPPLLPRRHLVPAPGARESSERELFRFFPPATWLLCRRRNPKGREKGILSLGGCVGTSAYSMEHIPAPPAILCPPTPVAAVAPQRPGGRGPGPGPMEPTDHTAENKEYINYVAQDKSWKIRIETERDAAKKWAEKWGFLKTPLEELLGPEKKEAAKPKLQLPDHLQVRPVTPVEKYIKVLPSPPIPKTTQGLIGWRSSVPALALEHDYQVQSSKGSVIRMK</sequence>
<dbReference type="Pfam" id="PF14945">
    <property type="entry name" value="LLC1"/>
    <property type="match status" value="1"/>
</dbReference>
<dbReference type="Ensembl" id="ENSZALT00000014531.1">
    <property type="protein sequence ID" value="ENSZALP00000010512.1"/>
    <property type="gene ID" value="ENSZALG00000008890.1"/>
</dbReference>
<protein>
    <submittedName>
        <fullName evidence="1">Uncharacterized protein</fullName>
    </submittedName>
</protein>
<dbReference type="InterPro" id="IPR020339">
    <property type="entry name" value="C20orf85-like"/>
</dbReference>
<evidence type="ECO:0000313" key="2">
    <source>
        <dbReference type="Proteomes" id="UP000694413"/>
    </source>
</evidence>
<name>A0A8D2MQ25_ZONAL</name>
<dbReference type="Proteomes" id="UP000694413">
    <property type="component" value="Unassembled WGS sequence"/>
</dbReference>
<reference evidence="1" key="2">
    <citation type="submission" date="2025-09" db="UniProtKB">
        <authorList>
            <consortium name="Ensembl"/>
        </authorList>
    </citation>
    <scope>IDENTIFICATION</scope>
</reference>
<accession>A0A8D2MQ25</accession>
<reference evidence="1" key="1">
    <citation type="submission" date="2025-08" db="UniProtKB">
        <authorList>
            <consortium name="Ensembl"/>
        </authorList>
    </citation>
    <scope>IDENTIFICATION</scope>
</reference>
<proteinExistence type="predicted"/>